<proteinExistence type="predicted"/>
<dbReference type="InterPro" id="IPR007555">
    <property type="entry name" value="DUF499"/>
</dbReference>
<dbReference type="Pfam" id="PF04465">
    <property type="entry name" value="DUF499"/>
    <property type="match status" value="1"/>
</dbReference>
<reference evidence="1 2" key="1">
    <citation type="submission" date="2019-02" db="EMBL/GenBank/DDBJ databases">
        <title>Deep-cultivation of Planctomycetes and their phenomic and genomic characterization uncovers novel biology.</title>
        <authorList>
            <person name="Wiegand S."/>
            <person name="Jogler M."/>
            <person name="Boedeker C."/>
            <person name="Pinto D."/>
            <person name="Vollmers J."/>
            <person name="Rivas-Marin E."/>
            <person name="Kohn T."/>
            <person name="Peeters S.H."/>
            <person name="Heuer A."/>
            <person name="Rast P."/>
            <person name="Oberbeckmann S."/>
            <person name="Bunk B."/>
            <person name="Jeske O."/>
            <person name="Meyerdierks A."/>
            <person name="Storesund J.E."/>
            <person name="Kallscheuer N."/>
            <person name="Luecker S."/>
            <person name="Lage O.M."/>
            <person name="Pohl T."/>
            <person name="Merkel B.J."/>
            <person name="Hornburger P."/>
            <person name="Mueller R.-W."/>
            <person name="Bruemmer F."/>
            <person name="Labrenz M."/>
            <person name="Spormann A.M."/>
            <person name="Op den Camp H."/>
            <person name="Overmann J."/>
            <person name="Amann R."/>
            <person name="Jetten M.S.M."/>
            <person name="Mascher T."/>
            <person name="Medema M.H."/>
            <person name="Devos D.P."/>
            <person name="Kaster A.-K."/>
            <person name="Ovreas L."/>
            <person name="Rohde M."/>
            <person name="Galperin M.Y."/>
            <person name="Jogler C."/>
        </authorList>
    </citation>
    <scope>NUCLEOTIDE SEQUENCE [LARGE SCALE GENOMIC DNA]</scope>
    <source>
        <strain evidence="1 2">Pan189</strain>
    </source>
</reference>
<sequence>MDASEFAVHLDHIRQQRDNVSPDYLDPARFFERTFLTGSLLDLASQVVRRLSGVQVETSAVFNMATQFGGGKTHSLTTLWHLATCGEKAKSYKGVDRILARAQIPHVPQARVAVFVGTEFDAIQGRGGDGEPVRKTPWGEIAWQLRGQAGFDLVAEHDAKGIAPGGDVLQQILGHEPALILIDELMNYISRARKLEMRDQFFVFLQSLCEEARAHNNVVVCVSIPASEDLEMSPEDVRDYQSLKKLLDRLGKAIMMSADSEIAEIIRRRLFEWDLVDAEAKKVATAYADWAVDHAQELSGINPESAHELFKTCYPFHPSVLSVFERKWQSLPRFQRTRGILRLLALWVAHAYQDEHRKAMREPLITLGSAPLEEMIFRSAMFEQLGSNELEVPLTTDIAGKKDAHAVRLDREASDVIKKSNLHRKVASAIFFESNGGMSQSKAVATLPEIRAAVGTPDLNMVDIENVLEGLVGNCYYLNWDKNHYRFGLTPNLNQILVTRRGAVQAKEINERIKRDTQELFNKGTKALDRRFFPERSNDVPNRPVLTLAVMGLDFPIGERSTEKLLETIVRECGTSGRTYKSALMFAVPDSADAIHDAARDVLAWEAIEDDTDTRKQLDEGQGRLLKRNLGRAKSDLKEAIWRTYRYLYLLGKDNKLRQIDLGQITSSMAGGLIELYVNELSRTDEITSGVGPNKLLKYWPPALTEWSTKGVRDAFFSSPQLPRLLNADTIKRTIADGVSQGTFGYAVKQSSGQFKLLHFNESLVEGDIELADDVFILKAEDAQKLREPPRLDHIAIRPAEVTLQPGEQVSFSCSGVDQYGEPFSINAVEWLASSGEVTDEGLYNSGSDTTGGLFTVKATAEGLETVAEVRVMTTHEGDGEGNRLDNERSRNKAVRWTGTVPPQKWMNFYTKVLSRFASIDGLKLKVSFEVPCDGEQGQSKAEEARSGLKELGLNDDVVLG</sequence>
<protein>
    <submittedName>
        <fullName evidence="1">Uncharacterized protein</fullName>
    </submittedName>
</protein>
<name>A0A517QWH9_9PLAN</name>
<dbReference type="EMBL" id="CP036268">
    <property type="protein sequence ID" value="QDT36019.1"/>
    <property type="molecule type" value="Genomic_DNA"/>
</dbReference>
<gene>
    <name evidence="1" type="ORF">Pan189_03740</name>
</gene>
<dbReference type="KEGG" id="svp:Pan189_03740"/>
<dbReference type="Proteomes" id="UP000317318">
    <property type="component" value="Chromosome"/>
</dbReference>
<keyword evidence="2" id="KW-1185">Reference proteome</keyword>
<evidence type="ECO:0000313" key="2">
    <source>
        <dbReference type="Proteomes" id="UP000317318"/>
    </source>
</evidence>
<organism evidence="1 2">
    <name type="scientific">Stratiformator vulcanicus</name>
    <dbReference type="NCBI Taxonomy" id="2527980"/>
    <lineage>
        <taxon>Bacteria</taxon>
        <taxon>Pseudomonadati</taxon>
        <taxon>Planctomycetota</taxon>
        <taxon>Planctomycetia</taxon>
        <taxon>Planctomycetales</taxon>
        <taxon>Planctomycetaceae</taxon>
        <taxon>Stratiformator</taxon>
    </lineage>
</organism>
<dbReference type="AlphaFoldDB" id="A0A517QWH9"/>
<accession>A0A517QWH9</accession>
<evidence type="ECO:0000313" key="1">
    <source>
        <dbReference type="EMBL" id="QDT36019.1"/>
    </source>
</evidence>